<evidence type="ECO:0000259" key="2">
    <source>
        <dbReference type="SMART" id="SM00597"/>
    </source>
</evidence>
<evidence type="ECO:0000313" key="3">
    <source>
        <dbReference type="EMBL" id="KAF8781503.1"/>
    </source>
</evidence>
<feature type="region of interest" description="Disordered" evidence="1">
    <location>
        <begin position="1460"/>
        <end position="1495"/>
    </location>
</feature>
<evidence type="ECO:0000256" key="1">
    <source>
        <dbReference type="SAM" id="MobiDB-lite"/>
    </source>
</evidence>
<dbReference type="InterPro" id="IPR025398">
    <property type="entry name" value="DUF4371"/>
</dbReference>
<reference evidence="3" key="1">
    <citation type="journal article" date="2020" name="bioRxiv">
        <title>Chromosome-level reference genome of the European wasp spider Argiope bruennichi: a resource for studies on range expansion and evolutionary adaptation.</title>
        <authorList>
            <person name="Sheffer M.M."/>
            <person name="Hoppe A."/>
            <person name="Krehenwinkel H."/>
            <person name="Uhl G."/>
            <person name="Kuss A.W."/>
            <person name="Jensen L."/>
            <person name="Jensen C."/>
            <person name="Gillespie R.G."/>
            <person name="Hoff K.J."/>
            <person name="Prost S."/>
        </authorList>
    </citation>
    <scope>NUCLEOTIDE SEQUENCE</scope>
</reference>
<keyword evidence="4" id="KW-1185">Reference proteome</keyword>
<comment type="caution">
    <text evidence="3">The sequence shown here is derived from an EMBL/GenBank/DDBJ whole genome shotgun (WGS) entry which is preliminary data.</text>
</comment>
<feature type="region of interest" description="Disordered" evidence="1">
    <location>
        <begin position="831"/>
        <end position="852"/>
    </location>
</feature>
<feature type="region of interest" description="Disordered" evidence="1">
    <location>
        <begin position="772"/>
        <end position="793"/>
    </location>
</feature>
<protein>
    <submittedName>
        <fullName evidence="3">Synaptonemal complex protein 2 like protein</fullName>
    </submittedName>
</protein>
<gene>
    <name evidence="3" type="ORF">HNY73_011892</name>
</gene>
<feature type="compositionally biased region" description="Basic and acidic residues" evidence="1">
    <location>
        <begin position="1465"/>
        <end position="1477"/>
    </location>
</feature>
<reference evidence="3" key="2">
    <citation type="submission" date="2020-06" db="EMBL/GenBank/DDBJ databases">
        <authorList>
            <person name="Sheffer M."/>
        </authorList>
    </citation>
    <scope>NUCLEOTIDE SEQUENCE</scope>
</reference>
<feature type="compositionally biased region" description="Basic and acidic residues" evidence="1">
    <location>
        <begin position="1044"/>
        <end position="1054"/>
    </location>
</feature>
<sequence>MLDQIDALLENAFLEGNSMTITNLPYGASEYSLLEIVAQKINTLNLCLVSLDENEALVKNILKILTDFIPILKNDREQSLVIAECMLRISAEEVVPVNILKCAVYNLNLLLDENEPVLNWLKNEESLEGYLLILGRRLPFVGDFECQSYIFETLCHIIYDNEDKHKWIHSWFTDDEKTRSMFLNWNLQHFEVESRKILNQINRRELNPRTYAYAATAVYFGNVQLKKLNGLEFWIDFNYDSKSISFFCKDFEIEDQDISESWETVVISSDNIESYSVQKKEDIKSIELEIMLNCPCRDLLVSQVPLFETNLVRMIFWIYVDISSHLKVIFGEPETLANDHVICNQKSQGSLKPRKVSLSVDAFGVRDRDDIVSAGRARKISASDVVEIHAQDNCEKSVKRISDSLELISLFDDNDKNDLDIENFFKNSVPSKKKASLSQKDKKSTFSEGRENSQKKVRKNSSTKLSESFSDEAYVISPTPANKQKGRKITMLTPNDLKDNTSSEAQNYFENHAVARENERNISYKTGFDEEAEDNFKNLNSPQSKNKKDDTSYNRQKKIRLYNINRDPVYDVPPSEQKKINATPIQKNPLPFNDFSHKTQNKSLMQSPLHLSDEDFCESKLCKISTDSLETKQKHNINNNSLCENFDKNEDKLSENNFLENDQTKDLEVKAFQESTSGNELHLSDKDTACRKPVRKKLKKGNDVSGRRKSLTNNILKRKPNDVEERGIFDEVPAKKQRKSAIKARELNKTMLEQKESSGSTEGLNNEKASNANLIDNENNEAFSTPPTKPVKKRRLKSVFLTDTETGSSNVSWIGGKKSCLFETPPKRFSRRIKNKQASKRASPKKRTYKSTSVNCKRKQDSNFPVNGFEIKSKSGLSDLENYELVVEKKKDNCKSSHLNHKPFTFETVSKAINAAMEEILNKQDFDNVSNTSNIKSNMCDNIPEFHYNGDLPTDESVLNKNLNISNRKPTNISGNDLKSHIANESSTFKIKQSSSEERHSGSEKSVFKEKDDASNSDLQQKIVFNDRPLSSSVKKRKQANLSKPKEQIKRKSNDINNAQCINLDIVTHTNDFHAQDLTMHDENLQNIPSAFVTRILESPDTSEKEKNSFSSMTEKTSEKHHSTCLSPNVAEQSLSSVENNEAIGKDLHIQRFFEDLSGESYCPNCYKCADNFDIAFPVNRKTSKSNESSTIDNLLKYIATKNYLSNEIKNCELASTQKYIESKKKACLKTFEDCSDKFKASSEKDLQKFSSLENHSNSGLQEEYFDKNMEENNNGTITKINGRKPSMQLSILHVLGTEMDNMTHKLLKTLQKHFLDFNAKVIASREKILSTANALISKENDWSHKDLKNIAKTYKVSRMQAEKRLKKILLVGQEYFEAEKMLDHKMKRLHKKALKKYVARIKLAGTYAVEALEDRATAKTEVLLKNDKSNTLQGAAVKDIDENLKMTIENYESEEIISVSTTSETRENNPTKKNENDSEYQNFDGNSNLSNDHNVKDVDTVSMAKNKYLPPGLSDISRTRNGMPTRPDLESYPMHKDGKFFLSFTKNFYEYEWLEYSVSKDAVFCYYCKHFLHDNADDPFNDAIRVNGFRHWKKCYGKDNKENRLLKHQLSSSHCTAVQKIGIRESNEFRQSDVTIKKDVIDYGPHGGNFLCMLALVAKHDDIIARKIRNGPSNSKYTHLSIQKALLGIMAEEVQKEISNEVKKAEYFSICRRIKDLGKREQLSIAVRYLYNDSIYEEFLSVEELSSLNADFLTDKIIKVFKMNNINLEKCIGQAYDGASMVSGKHAGVDKKRFCSFSKLYSLL</sequence>
<organism evidence="3 4">
    <name type="scientific">Argiope bruennichi</name>
    <name type="common">Wasp spider</name>
    <name type="synonym">Aranea bruennichi</name>
    <dbReference type="NCBI Taxonomy" id="94029"/>
    <lineage>
        <taxon>Eukaryota</taxon>
        <taxon>Metazoa</taxon>
        <taxon>Ecdysozoa</taxon>
        <taxon>Arthropoda</taxon>
        <taxon>Chelicerata</taxon>
        <taxon>Arachnida</taxon>
        <taxon>Araneae</taxon>
        <taxon>Araneomorphae</taxon>
        <taxon>Entelegynae</taxon>
        <taxon>Araneoidea</taxon>
        <taxon>Araneidae</taxon>
        <taxon>Argiope</taxon>
    </lineage>
</organism>
<feature type="region of interest" description="Disordered" evidence="1">
    <location>
        <begin position="476"/>
        <end position="502"/>
    </location>
</feature>
<dbReference type="InterPro" id="IPR040560">
    <property type="entry name" value="SYCP2_SLD"/>
</dbReference>
<feature type="domain" description="TTF-type" evidence="2">
    <location>
        <begin position="1544"/>
        <end position="1634"/>
    </location>
</feature>
<feature type="compositionally biased region" description="Basic and acidic residues" evidence="1">
    <location>
        <begin position="995"/>
        <end position="1014"/>
    </location>
</feature>
<dbReference type="Pfam" id="PF18584">
    <property type="entry name" value="SYCP2_SLD"/>
    <property type="match status" value="1"/>
</dbReference>
<evidence type="ECO:0000313" key="4">
    <source>
        <dbReference type="Proteomes" id="UP000807504"/>
    </source>
</evidence>
<dbReference type="Pfam" id="PF14291">
    <property type="entry name" value="DUF4371"/>
    <property type="match status" value="1"/>
</dbReference>
<feature type="compositionally biased region" description="Basic residues" evidence="1">
    <location>
        <begin position="831"/>
        <end position="849"/>
    </location>
</feature>
<dbReference type="PANTHER" id="PTHR45749:SF37">
    <property type="entry name" value="OS05G0311600 PROTEIN"/>
    <property type="match status" value="1"/>
</dbReference>
<dbReference type="Proteomes" id="UP000807504">
    <property type="component" value="Unassembled WGS sequence"/>
</dbReference>
<dbReference type="InterPro" id="IPR006580">
    <property type="entry name" value="Znf_TTF"/>
</dbReference>
<feature type="region of interest" description="Disordered" evidence="1">
    <location>
        <begin position="1099"/>
        <end position="1126"/>
    </location>
</feature>
<feature type="region of interest" description="Disordered" evidence="1">
    <location>
        <begin position="535"/>
        <end position="557"/>
    </location>
</feature>
<name>A0A8T0ETE6_ARGBR</name>
<feature type="compositionally biased region" description="Polar residues" evidence="1">
    <location>
        <begin position="772"/>
        <end position="786"/>
    </location>
</feature>
<dbReference type="PANTHER" id="PTHR45749">
    <property type="match status" value="1"/>
</dbReference>
<accession>A0A8T0ETE6</accession>
<feature type="region of interest" description="Disordered" evidence="1">
    <location>
        <begin position="432"/>
        <end position="464"/>
    </location>
</feature>
<feature type="compositionally biased region" description="Basic and acidic residues" evidence="1">
    <location>
        <begin position="439"/>
        <end position="454"/>
    </location>
</feature>
<feature type="region of interest" description="Disordered" evidence="1">
    <location>
        <begin position="987"/>
        <end position="1054"/>
    </location>
</feature>
<dbReference type="EMBL" id="JABXBU010001863">
    <property type="protein sequence ID" value="KAF8781503.1"/>
    <property type="molecule type" value="Genomic_DNA"/>
</dbReference>
<dbReference type="SMART" id="SM00597">
    <property type="entry name" value="ZnF_TTF"/>
    <property type="match status" value="1"/>
</dbReference>
<proteinExistence type="predicted"/>
<feature type="compositionally biased region" description="Polar residues" evidence="1">
    <location>
        <begin position="1480"/>
        <end position="1493"/>
    </location>
</feature>